<dbReference type="PANTHER" id="PTHR46494">
    <property type="entry name" value="CORA FAMILY METAL ION TRANSPORTER (EUROFUNG)"/>
    <property type="match status" value="1"/>
</dbReference>
<keyword evidence="2" id="KW-1133">Transmembrane helix</keyword>
<evidence type="ECO:0008006" key="5">
    <source>
        <dbReference type="Google" id="ProtNLM"/>
    </source>
</evidence>
<proteinExistence type="predicted"/>
<sequence length="578" mass="65419">MAAAPTPASDIAAQLRAKFRDFDKKEVFEEIKKDAADKDARNFAVQFGPDRVEVALNLDAAEVAHFLQSKKQPDMPIRWINIWDPSKQEDVVQKIGNHYQFSSRLTKSITIWDPPKKYMAKAAAAEAAASKSRQGSDPRRATFPRDVEQGLNGQAANGVALSTLPAGAPKFCPEDIEMFRLIHRALNYTTIDHGQRFICIGANWLHARPDMKADKKDGHHEGLNLVPPKHWTWFALTNEHTVLSFQEAPYYDCPEGVDPASWEPAELKNMRSNTHSLLTQLSDHGRENKFASSKAVRLELKMRNATKSGPRAPTTMPESSIEIEGATNLFYYLFEDYSAAVAILNKSNEILGQLTKDVLHITDRKNKGKDTSDIIRKLYDLSRELRQLEHLFESYAALIQRITALGVETSENLGSSMSLQSNTREVKLSQTAFDRFERLNDRLKLLMLSSIQECLDEKTSLSDTYFNLLSQNDSQATSRLTRSATLLAKLSVFFLPISFITSYFSVQIPDLTDNYTGRTYWGTFAVVAAVSFISLFFFSRVLEFLSDVLEERAHGVEDWIARRRPWGWRGRGPKSHEE</sequence>
<accession>A0AA38S2J4</accession>
<feature type="transmembrane region" description="Helical" evidence="2">
    <location>
        <begin position="520"/>
        <end position="542"/>
    </location>
</feature>
<keyword evidence="2" id="KW-0472">Membrane</keyword>
<keyword evidence="2" id="KW-0812">Transmembrane</keyword>
<gene>
    <name evidence="3" type="ORF">NKR23_g100</name>
</gene>
<dbReference type="GO" id="GO:0005886">
    <property type="term" value="C:plasma membrane"/>
    <property type="evidence" value="ECO:0007669"/>
    <property type="project" value="UniProtKB-SubCell"/>
</dbReference>
<dbReference type="GO" id="GO:0000287">
    <property type="term" value="F:magnesium ion binding"/>
    <property type="evidence" value="ECO:0007669"/>
    <property type="project" value="TreeGrafter"/>
</dbReference>
<dbReference type="AlphaFoldDB" id="A0AA38S2J4"/>
<name>A0AA38S2J4_9PEZI</name>
<evidence type="ECO:0000313" key="3">
    <source>
        <dbReference type="EMBL" id="KAJ9157672.1"/>
    </source>
</evidence>
<protein>
    <recommendedName>
        <fullName evidence="5">ADP-ribosylation factor</fullName>
    </recommendedName>
</protein>
<dbReference type="PANTHER" id="PTHR46494:SF1">
    <property type="entry name" value="CORA FAMILY METAL ION TRANSPORTER (EUROFUNG)"/>
    <property type="match status" value="1"/>
</dbReference>
<dbReference type="Gene3D" id="1.20.58.340">
    <property type="entry name" value="Magnesium transport protein CorA, transmembrane region"/>
    <property type="match status" value="1"/>
</dbReference>
<organism evidence="3 4">
    <name type="scientific">Pleurostoma richardsiae</name>
    <dbReference type="NCBI Taxonomy" id="41990"/>
    <lineage>
        <taxon>Eukaryota</taxon>
        <taxon>Fungi</taxon>
        <taxon>Dikarya</taxon>
        <taxon>Ascomycota</taxon>
        <taxon>Pezizomycotina</taxon>
        <taxon>Sordariomycetes</taxon>
        <taxon>Sordariomycetidae</taxon>
        <taxon>Calosphaeriales</taxon>
        <taxon>Pleurostomataceae</taxon>
        <taxon>Pleurostoma</taxon>
    </lineage>
</organism>
<comment type="caution">
    <text evidence="3">The sequence shown here is derived from an EMBL/GenBank/DDBJ whole genome shotgun (WGS) entry which is preliminary data.</text>
</comment>
<dbReference type="InterPro" id="IPR002523">
    <property type="entry name" value="MgTranspt_CorA/ZnTranspt_ZntB"/>
</dbReference>
<evidence type="ECO:0000256" key="1">
    <source>
        <dbReference type="ARBA" id="ARBA00004651"/>
    </source>
</evidence>
<evidence type="ECO:0000313" key="4">
    <source>
        <dbReference type="Proteomes" id="UP001174694"/>
    </source>
</evidence>
<dbReference type="GO" id="GO:0015087">
    <property type="term" value="F:cobalt ion transmembrane transporter activity"/>
    <property type="evidence" value="ECO:0007669"/>
    <property type="project" value="TreeGrafter"/>
</dbReference>
<dbReference type="EMBL" id="JANBVO010000001">
    <property type="protein sequence ID" value="KAJ9157672.1"/>
    <property type="molecule type" value="Genomic_DNA"/>
</dbReference>
<reference evidence="3" key="1">
    <citation type="submission" date="2022-07" db="EMBL/GenBank/DDBJ databases">
        <title>Fungi with potential for degradation of polypropylene.</title>
        <authorList>
            <person name="Gostincar C."/>
        </authorList>
    </citation>
    <scope>NUCLEOTIDE SEQUENCE</scope>
    <source>
        <strain evidence="3">EXF-13308</strain>
    </source>
</reference>
<dbReference type="GO" id="GO:0015095">
    <property type="term" value="F:magnesium ion transmembrane transporter activity"/>
    <property type="evidence" value="ECO:0007669"/>
    <property type="project" value="TreeGrafter"/>
</dbReference>
<dbReference type="GO" id="GO:0050897">
    <property type="term" value="F:cobalt ion binding"/>
    <property type="evidence" value="ECO:0007669"/>
    <property type="project" value="TreeGrafter"/>
</dbReference>
<dbReference type="Proteomes" id="UP001174694">
    <property type="component" value="Unassembled WGS sequence"/>
</dbReference>
<keyword evidence="4" id="KW-1185">Reference proteome</keyword>
<comment type="subcellular location">
    <subcellularLocation>
        <location evidence="1">Cell membrane</location>
        <topology evidence="1">Multi-pass membrane protein</topology>
    </subcellularLocation>
</comment>
<feature type="transmembrane region" description="Helical" evidence="2">
    <location>
        <begin position="486"/>
        <end position="508"/>
    </location>
</feature>
<evidence type="ECO:0000256" key="2">
    <source>
        <dbReference type="SAM" id="Phobius"/>
    </source>
</evidence>
<dbReference type="Pfam" id="PF01544">
    <property type="entry name" value="CorA"/>
    <property type="match status" value="1"/>
</dbReference>